<dbReference type="Proteomes" id="UP001208649">
    <property type="component" value="Unassembled WGS sequence"/>
</dbReference>
<organism evidence="1 2">
    <name type="scientific">Chryseobacterium edaphi</name>
    <dbReference type="NCBI Taxonomy" id="2976532"/>
    <lineage>
        <taxon>Bacteria</taxon>
        <taxon>Pseudomonadati</taxon>
        <taxon>Bacteroidota</taxon>
        <taxon>Flavobacteriia</taxon>
        <taxon>Flavobacteriales</taxon>
        <taxon>Weeksellaceae</taxon>
        <taxon>Chryseobacterium group</taxon>
        <taxon>Chryseobacterium</taxon>
    </lineage>
</organism>
<sequence>MHNILNKLLNICLLFNFFSKLVLQKTIFMKLKNIKNLTRSELKGIVGGDTASCVCRFGGTVTVSVPGHNTSDLLAAADRACGFSGGVTRCVSNALAPNTDIW</sequence>
<keyword evidence="2" id="KW-1185">Reference proteome</keyword>
<comment type="caution">
    <text evidence="1">The sequence shown here is derived from an EMBL/GenBank/DDBJ whole genome shotgun (WGS) entry which is preliminary data.</text>
</comment>
<evidence type="ECO:0008006" key="3">
    <source>
        <dbReference type="Google" id="ProtNLM"/>
    </source>
</evidence>
<name>A0ABT2W823_9FLAO</name>
<reference evidence="2" key="1">
    <citation type="submission" date="2023-07" db="EMBL/GenBank/DDBJ databases">
        <title>Chryseobacterium sp. strain PBS4-4 Genome sequencing and assembly.</title>
        <authorList>
            <person name="Jung Y."/>
        </authorList>
    </citation>
    <scope>NUCLEOTIDE SEQUENCE [LARGE SCALE GENOMIC DNA]</scope>
    <source>
        <strain evidence="2">PBS4-4</strain>
    </source>
</reference>
<proteinExistence type="predicted"/>
<dbReference type="RefSeq" id="WP_263003881.1">
    <property type="nucleotide sequence ID" value="NZ_JAOTEM010000003.1"/>
</dbReference>
<gene>
    <name evidence="1" type="ORF">NZ698_14320</name>
</gene>
<dbReference type="EMBL" id="JAOTEM010000003">
    <property type="protein sequence ID" value="MCU7618372.1"/>
    <property type="molecule type" value="Genomic_DNA"/>
</dbReference>
<protein>
    <recommendedName>
        <fullName evidence="3">Bacteriocin</fullName>
    </recommendedName>
</protein>
<evidence type="ECO:0000313" key="1">
    <source>
        <dbReference type="EMBL" id="MCU7618372.1"/>
    </source>
</evidence>
<accession>A0ABT2W823</accession>
<evidence type="ECO:0000313" key="2">
    <source>
        <dbReference type="Proteomes" id="UP001208649"/>
    </source>
</evidence>